<dbReference type="PROSITE" id="PS00028">
    <property type="entry name" value="ZINC_FINGER_C2H2_1"/>
    <property type="match status" value="1"/>
</dbReference>
<keyword evidence="2" id="KW-0255">Endonuclease</keyword>
<dbReference type="GO" id="GO:0004519">
    <property type="term" value="F:endonuclease activity"/>
    <property type="evidence" value="ECO:0007669"/>
    <property type="project" value="UniProtKB-KW"/>
</dbReference>
<dbReference type="KEGG" id="hta:BVU17_00180"/>
<proteinExistence type="predicted"/>
<protein>
    <submittedName>
        <fullName evidence="2">HNH endonuclease</fullName>
    </submittedName>
</protein>
<evidence type="ECO:0000259" key="1">
    <source>
        <dbReference type="PROSITE" id="PS50157"/>
    </source>
</evidence>
<accession>A0A2H4ZU68</accession>
<dbReference type="EMBL" id="CP019154">
    <property type="protein sequence ID" value="AUG46020.1"/>
    <property type="molecule type" value="Genomic_DNA"/>
</dbReference>
<gene>
    <name evidence="2" type="ORF">BVU17_00180</name>
</gene>
<organism evidence="2 3">
    <name type="scientific">Haloarcula taiwanensis</name>
    <dbReference type="NCBI Taxonomy" id="1932004"/>
    <lineage>
        <taxon>Archaea</taxon>
        <taxon>Methanobacteriati</taxon>
        <taxon>Methanobacteriota</taxon>
        <taxon>Stenosarchaea group</taxon>
        <taxon>Halobacteria</taxon>
        <taxon>Halobacteriales</taxon>
        <taxon>Haloarculaceae</taxon>
        <taxon>Haloarcula</taxon>
    </lineage>
</organism>
<dbReference type="PROSITE" id="PS50157">
    <property type="entry name" value="ZINC_FINGER_C2H2_2"/>
    <property type="match status" value="1"/>
</dbReference>
<keyword evidence="3" id="KW-1185">Reference proteome</keyword>
<dbReference type="InterPro" id="IPR013087">
    <property type="entry name" value="Znf_C2H2_type"/>
</dbReference>
<reference evidence="2 3" key="1">
    <citation type="submission" date="2017-01" db="EMBL/GenBank/DDBJ databases">
        <title>A Red Light-Sensitive Sensory Rhodopsin I From Haloarcula taiwanensis, A New Haloarchaeon Isolated From Taiwan.</title>
        <authorList>
            <person name="Yang C.-S."/>
            <person name="Han Y.-A."/>
            <person name="Chen P.-C."/>
            <person name="Ng W.V."/>
            <person name="Chen T.-W."/>
        </authorList>
    </citation>
    <scope>NUCLEOTIDE SEQUENCE [LARGE SCALE GENOMIC DNA]</scope>
    <source>
        <strain evidence="2 3">Taiwanensis</strain>
    </source>
</reference>
<feature type="domain" description="C2H2-type" evidence="1">
    <location>
        <begin position="4"/>
        <end position="32"/>
    </location>
</feature>
<dbReference type="AlphaFoldDB" id="A0A2H4ZU68"/>
<sequence>MKEFDCPTCGRVFDSRRGLGVHHSRVHDERLPNRECNHCGDSFYCESARAYCSEHCHDAAVSYEGKANPNFSDATEQTKCEVCGAKFEYYPSEKDGVYCSDCVENAAWRDPPQISGAAHHSWSGGKLSVSCDVCDARIERYPSQIQSEVVLCSRDCHGEWLSAAFTGDGHPNWRGGGVGEYGPGWRAVREQALARDDHACVLYGTDADELGRNPDVHHIVPVRLFAAMRALAVRDAHMLDNVISLCPGCHRRAEFDHVSRAKLRWRASIPRMDTPVAGGTTV</sequence>
<name>A0A2H4ZU68_9EURY</name>
<evidence type="ECO:0000313" key="2">
    <source>
        <dbReference type="EMBL" id="AUG46020.1"/>
    </source>
</evidence>
<dbReference type="Gene3D" id="3.30.160.60">
    <property type="entry name" value="Classic Zinc Finger"/>
    <property type="match status" value="1"/>
</dbReference>
<keyword evidence="2" id="KW-0378">Hydrolase</keyword>
<dbReference type="OrthoDB" id="192298at2157"/>
<keyword evidence="2" id="KW-0540">Nuclease</keyword>
<evidence type="ECO:0000313" key="3">
    <source>
        <dbReference type="Proteomes" id="UP000242917"/>
    </source>
</evidence>
<dbReference type="Proteomes" id="UP000242917">
    <property type="component" value="Chromosome I"/>
</dbReference>